<dbReference type="PROSITE" id="PS50887">
    <property type="entry name" value="GGDEF"/>
    <property type="match status" value="1"/>
</dbReference>
<sequence length="925" mass="106628">MNKSIINYGFNTDDLFGLLPFSLLIIKDGIIVDCNKVALEIFEYDCKEAIIGLKPYELSPEKQLDGSVSKIVEEEIVGSILKSKKQHSFQWTHKRKNGALFLADIRIFNKNGLLYALIVDISEIEELKRKLIGKDQIYRLLFENHNGTLLLIDPDTGKILEVNQSAIKYYGYTKEELLRMRIQDINVSNKKETTVEIEDDKGEERNRFQFTHRLVNDEEREVEVYSFPIETEYGNVLFTTIYDRADNIKQKLMFDTLFLDFPYGVVVLDENKKVRNVNSQYATLFQYRTEEIKGETISGFISPSQMDNQVEANIERVYKGQVIRCEGKRRRKDGKLIDVEIFCYPIINHQVIIGAYLIYIDISKNKDYEKELRLFGKILENNTEGVIITNEQGIIEWVNCAFSEITGYSFAEIKGHNYNVFHSGIHSDIFYEDMWKQIKDKGSWSGEIWSKNKQGHIFPGWLTINSISNDENHTTHYVSIFKDLSDKKRIDNRMSELQEKDTLTGLYNRNYFLQKTDEYVEKYKDSGGKFSVVYIDVKGFKEINDSLGHFLGDRLLIEISKRLLHLMDESYILSRFCGDEFVILCKPSILEKEVIQFSKNIFKDIKRSFNIKNTLLHVSVNMGISRFPEDGTDAETLIRCADIAMYKAKEKLLDEPCLYEHEMAQKIEEKFLLANHLVEAIVNNELTIHFQPIFEIDNQSVVVGAEALLRWENPVLGMVSPMKFIPIAEQTGQIILVGKWVLEQVCRQIKQWKEKGLRIVPISVNISARQLEQAGFTQMLIDIMKKHNIESSLIELEITESISLGEFPVIIKNLKQITQYGVKISMDDFGTGYSSLGQLGLLQLDKLKIDKIFIDEITKGHKKRNLVEAIIAMANSLDLVVVAEGIETVEQLLYLQEMGCQLGQGYLFSKPVDSSSFERFLSANS</sequence>
<feature type="domain" description="PAC" evidence="2">
    <location>
        <begin position="444"/>
        <end position="496"/>
    </location>
</feature>
<dbReference type="Pfam" id="PF00563">
    <property type="entry name" value="EAL"/>
    <property type="match status" value="1"/>
</dbReference>
<dbReference type="SMART" id="SM00091">
    <property type="entry name" value="PAS"/>
    <property type="match status" value="4"/>
</dbReference>
<dbReference type="AlphaFoldDB" id="A6TN79"/>
<feature type="domain" description="PAS" evidence="1">
    <location>
        <begin position="371"/>
        <end position="422"/>
    </location>
</feature>
<dbReference type="InterPro" id="IPR029787">
    <property type="entry name" value="Nucleotide_cyclase"/>
</dbReference>
<proteinExistence type="predicted"/>
<dbReference type="Gene3D" id="3.20.20.450">
    <property type="entry name" value="EAL domain"/>
    <property type="match status" value="1"/>
</dbReference>
<dbReference type="InterPro" id="IPR001633">
    <property type="entry name" value="EAL_dom"/>
</dbReference>
<evidence type="ECO:0000259" key="1">
    <source>
        <dbReference type="PROSITE" id="PS50112"/>
    </source>
</evidence>
<evidence type="ECO:0000313" key="6">
    <source>
        <dbReference type="Proteomes" id="UP000001572"/>
    </source>
</evidence>
<dbReference type="PANTHER" id="PTHR44757">
    <property type="entry name" value="DIGUANYLATE CYCLASE DGCP"/>
    <property type="match status" value="1"/>
</dbReference>
<dbReference type="STRING" id="293826.Amet_1448"/>
<dbReference type="PROSITE" id="PS50113">
    <property type="entry name" value="PAC"/>
    <property type="match status" value="1"/>
</dbReference>
<dbReference type="Pfam" id="PF00989">
    <property type="entry name" value="PAS"/>
    <property type="match status" value="1"/>
</dbReference>
<dbReference type="InterPro" id="IPR000014">
    <property type="entry name" value="PAS"/>
</dbReference>
<dbReference type="RefSeq" id="WP_012062688.1">
    <property type="nucleotide sequence ID" value="NC_009633.1"/>
</dbReference>
<dbReference type="PROSITE" id="PS50883">
    <property type="entry name" value="EAL"/>
    <property type="match status" value="1"/>
</dbReference>
<dbReference type="InterPro" id="IPR035965">
    <property type="entry name" value="PAS-like_dom_sf"/>
</dbReference>
<dbReference type="InterPro" id="IPR035919">
    <property type="entry name" value="EAL_sf"/>
</dbReference>
<dbReference type="CDD" id="cd01948">
    <property type="entry name" value="EAL"/>
    <property type="match status" value="1"/>
</dbReference>
<feature type="domain" description="EAL" evidence="3">
    <location>
        <begin position="670"/>
        <end position="925"/>
    </location>
</feature>
<dbReference type="GO" id="GO:0006355">
    <property type="term" value="P:regulation of DNA-templated transcription"/>
    <property type="evidence" value="ECO:0007669"/>
    <property type="project" value="InterPro"/>
</dbReference>
<accession>A6TN79</accession>
<evidence type="ECO:0000259" key="3">
    <source>
        <dbReference type="PROSITE" id="PS50883"/>
    </source>
</evidence>
<gene>
    <name evidence="5" type="ordered locus">Amet_1448</name>
</gene>
<dbReference type="EMBL" id="CP000724">
    <property type="protein sequence ID" value="ABR47647.1"/>
    <property type="molecule type" value="Genomic_DNA"/>
</dbReference>
<name>A6TN79_ALKMQ</name>
<dbReference type="SUPFAM" id="SSF55785">
    <property type="entry name" value="PYP-like sensor domain (PAS domain)"/>
    <property type="match status" value="4"/>
</dbReference>
<dbReference type="CDD" id="cd00130">
    <property type="entry name" value="PAS"/>
    <property type="match status" value="3"/>
</dbReference>
<dbReference type="InterPro" id="IPR052155">
    <property type="entry name" value="Biofilm_reg_signaling"/>
</dbReference>
<dbReference type="KEGG" id="amt:Amet_1448"/>
<dbReference type="SMART" id="SM00052">
    <property type="entry name" value="EAL"/>
    <property type="match status" value="1"/>
</dbReference>
<dbReference type="Gene3D" id="3.30.450.20">
    <property type="entry name" value="PAS domain"/>
    <property type="match status" value="4"/>
</dbReference>
<dbReference type="NCBIfam" id="TIGR00229">
    <property type="entry name" value="sensory_box"/>
    <property type="match status" value="3"/>
</dbReference>
<dbReference type="SUPFAM" id="SSF55073">
    <property type="entry name" value="Nucleotide cyclase"/>
    <property type="match status" value="1"/>
</dbReference>
<organism evidence="5 6">
    <name type="scientific">Alkaliphilus metalliredigens (strain QYMF)</name>
    <dbReference type="NCBI Taxonomy" id="293826"/>
    <lineage>
        <taxon>Bacteria</taxon>
        <taxon>Bacillati</taxon>
        <taxon>Bacillota</taxon>
        <taxon>Clostridia</taxon>
        <taxon>Peptostreptococcales</taxon>
        <taxon>Natronincolaceae</taxon>
        <taxon>Alkaliphilus</taxon>
    </lineage>
</organism>
<dbReference type="InterPro" id="IPR000700">
    <property type="entry name" value="PAS-assoc_C"/>
</dbReference>
<dbReference type="SUPFAM" id="SSF141868">
    <property type="entry name" value="EAL domain-like"/>
    <property type="match status" value="1"/>
</dbReference>
<dbReference type="CDD" id="cd01949">
    <property type="entry name" value="GGDEF"/>
    <property type="match status" value="1"/>
</dbReference>
<evidence type="ECO:0000313" key="5">
    <source>
        <dbReference type="EMBL" id="ABR47647.1"/>
    </source>
</evidence>
<dbReference type="InterPro" id="IPR000160">
    <property type="entry name" value="GGDEF_dom"/>
</dbReference>
<dbReference type="PROSITE" id="PS50112">
    <property type="entry name" value="PAS"/>
    <property type="match status" value="3"/>
</dbReference>
<evidence type="ECO:0000259" key="4">
    <source>
        <dbReference type="PROSITE" id="PS50887"/>
    </source>
</evidence>
<dbReference type="Pfam" id="PF00990">
    <property type="entry name" value="GGDEF"/>
    <property type="match status" value="1"/>
</dbReference>
<dbReference type="Gene3D" id="3.30.70.270">
    <property type="match status" value="1"/>
</dbReference>
<dbReference type="PANTHER" id="PTHR44757:SF2">
    <property type="entry name" value="BIOFILM ARCHITECTURE MAINTENANCE PROTEIN MBAA"/>
    <property type="match status" value="1"/>
</dbReference>
<dbReference type="InterPro" id="IPR043128">
    <property type="entry name" value="Rev_trsase/Diguanyl_cyclase"/>
</dbReference>
<dbReference type="InterPro" id="IPR013767">
    <property type="entry name" value="PAS_fold"/>
</dbReference>
<feature type="domain" description="GGDEF" evidence="4">
    <location>
        <begin position="528"/>
        <end position="661"/>
    </location>
</feature>
<feature type="domain" description="PAS" evidence="1">
    <location>
        <begin position="265"/>
        <end position="321"/>
    </location>
</feature>
<dbReference type="SMART" id="SM00267">
    <property type="entry name" value="GGDEF"/>
    <property type="match status" value="1"/>
</dbReference>
<protein>
    <submittedName>
        <fullName evidence="5">Diguanylate cyclase/phosphodiesterase with PAS/PAC and GAF sensor(S)</fullName>
    </submittedName>
</protein>
<dbReference type="eggNOG" id="COG5001">
    <property type="taxonomic scope" value="Bacteria"/>
</dbReference>
<keyword evidence="6" id="KW-1185">Reference proteome</keyword>
<dbReference type="HOGENOM" id="CLU_000445_70_20_9"/>
<dbReference type="Pfam" id="PF13426">
    <property type="entry name" value="PAS_9"/>
    <property type="match status" value="3"/>
</dbReference>
<dbReference type="eggNOG" id="COG3829">
    <property type="taxonomic scope" value="Bacteria"/>
</dbReference>
<dbReference type="OrthoDB" id="9762141at2"/>
<dbReference type="NCBIfam" id="TIGR00254">
    <property type="entry name" value="GGDEF"/>
    <property type="match status" value="1"/>
</dbReference>
<reference evidence="6" key="1">
    <citation type="journal article" date="2016" name="Genome Announc.">
        <title>Complete genome sequence of Alkaliphilus metalliredigens strain QYMF, an alkaliphilic and metal-reducing bacterium isolated from borax-contaminated leachate ponds.</title>
        <authorList>
            <person name="Hwang C."/>
            <person name="Copeland A."/>
            <person name="Lucas S."/>
            <person name="Lapidus A."/>
            <person name="Barry K."/>
            <person name="Detter J.C."/>
            <person name="Glavina Del Rio T."/>
            <person name="Hammon N."/>
            <person name="Israni S."/>
            <person name="Dalin E."/>
            <person name="Tice H."/>
            <person name="Pitluck S."/>
            <person name="Chertkov O."/>
            <person name="Brettin T."/>
            <person name="Bruce D."/>
            <person name="Han C."/>
            <person name="Schmutz J."/>
            <person name="Larimer F."/>
            <person name="Land M.L."/>
            <person name="Hauser L."/>
            <person name="Kyrpides N."/>
            <person name="Mikhailova N."/>
            <person name="Ye Q."/>
            <person name="Zhou J."/>
            <person name="Richardson P."/>
            <person name="Fields M.W."/>
        </authorList>
    </citation>
    <scope>NUCLEOTIDE SEQUENCE [LARGE SCALE GENOMIC DNA]</scope>
    <source>
        <strain evidence="6">QYMF</strain>
    </source>
</reference>
<dbReference type="Proteomes" id="UP000001572">
    <property type="component" value="Chromosome"/>
</dbReference>
<feature type="domain" description="PAS" evidence="1">
    <location>
        <begin position="134"/>
        <end position="178"/>
    </location>
</feature>
<evidence type="ECO:0000259" key="2">
    <source>
        <dbReference type="PROSITE" id="PS50113"/>
    </source>
</evidence>